<keyword evidence="3" id="KW-1133">Transmembrane helix</keyword>
<evidence type="ECO:0000256" key="1">
    <source>
        <dbReference type="ARBA" id="ARBA00004167"/>
    </source>
</evidence>
<feature type="compositionally biased region" description="Basic and acidic residues" evidence="5">
    <location>
        <begin position="193"/>
        <end position="245"/>
    </location>
</feature>
<evidence type="ECO:0000256" key="5">
    <source>
        <dbReference type="SAM" id="MobiDB-lite"/>
    </source>
</evidence>
<protein>
    <submittedName>
        <fullName evidence="7">TonB family protein</fullName>
    </submittedName>
</protein>
<keyword evidence="8" id="KW-1185">Reference proteome</keyword>
<evidence type="ECO:0000256" key="3">
    <source>
        <dbReference type="ARBA" id="ARBA00022989"/>
    </source>
</evidence>
<evidence type="ECO:0000313" key="7">
    <source>
        <dbReference type="EMBL" id="WQE03933.1"/>
    </source>
</evidence>
<dbReference type="Proteomes" id="UP001324384">
    <property type="component" value="Chromosome"/>
</dbReference>
<reference evidence="7 8" key="1">
    <citation type="submission" date="2023-12" db="EMBL/GenBank/DDBJ databases">
        <title>Genome sequencing and assembly of bacterial species from a model synthetic community.</title>
        <authorList>
            <person name="Hogle S.L."/>
        </authorList>
    </citation>
    <scope>NUCLEOTIDE SEQUENCE [LARGE SCALE GENOMIC DNA]</scope>
    <source>
        <strain evidence="7 8">HAMBI_2792</strain>
    </source>
</reference>
<evidence type="ECO:0000256" key="4">
    <source>
        <dbReference type="ARBA" id="ARBA00023136"/>
    </source>
</evidence>
<proteinExistence type="predicted"/>
<comment type="subcellular location">
    <subcellularLocation>
        <location evidence="1">Membrane</location>
        <topology evidence="1">Single-pass membrane protein</topology>
    </subcellularLocation>
</comment>
<evidence type="ECO:0000313" key="8">
    <source>
        <dbReference type="Proteomes" id="UP001324384"/>
    </source>
</evidence>
<evidence type="ECO:0000259" key="6">
    <source>
        <dbReference type="PROSITE" id="PS52015"/>
    </source>
</evidence>
<gene>
    <name evidence="7" type="ORF">U0021_09400</name>
</gene>
<dbReference type="NCBIfam" id="TIGR01352">
    <property type="entry name" value="tonB_Cterm"/>
    <property type="match status" value="1"/>
</dbReference>
<dbReference type="InterPro" id="IPR006260">
    <property type="entry name" value="TonB/TolA_C"/>
</dbReference>
<feature type="compositionally biased region" description="Acidic residues" evidence="5">
    <location>
        <begin position="115"/>
        <end position="146"/>
    </location>
</feature>
<dbReference type="Gene3D" id="3.30.1150.10">
    <property type="match status" value="1"/>
</dbReference>
<feature type="domain" description="TonB C-terminal" evidence="6">
    <location>
        <begin position="278"/>
        <end position="374"/>
    </location>
</feature>
<evidence type="ECO:0000256" key="2">
    <source>
        <dbReference type="ARBA" id="ARBA00022692"/>
    </source>
</evidence>
<keyword evidence="4" id="KW-0472">Membrane</keyword>
<dbReference type="RefSeq" id="WP_114800059.1">
    <property type="nucleotide sequence ID" value="NZ_CP139961.1"/>
</dbReference>
<dbReference type="EMBL" id="CP139961">
    <property type="protein sequence ID" value="WQE03933.1"/>
    <property type="molecule type" value="Genomic_DNA"/>
</dbReference>
<feature type="region of interest" description="Disordered" evidence="5">
    <location>
        <begin position="193"/>
        <end position="272"/>
    </location>
</feature>
<accession>A0ABZ0WXD7</accession>
<sequence length="375" mass="42382">MDNSKKIKVLALSVAAALHGLVGLGLANMTIKPLTTPPITPPLEIEFITIEPPPKPVILNNLESAAPSNEPKVAQASLAQMRASLQAPAAEVETEPKQSTQDEPEPEVEQKTEVEPDIEPDIEPEPVNELTPDPEPEVDPELDAEQLLEQRRLQEAWEAHQRQLAKLQEQQRLENERREQQRLEQERLEQERLENARREQERLDHERREQERLANEQRERERLEQERQALEKAQREAREKVERQAADAAAKKKQNAGNNNDQGGGGQNKQNQVIEGGIGTISDASWRTKPRVSNFCSSRKDVDMTVQVSFRVDAEGKISNISLNGSTGDRNLDRQITRQVGRGRLHPFKEGNVTRVGKAIYPIVLRLQKDEACTN</sequence>
<dbReference type="InterPro" id="IPR037682">
    <property type="entry name" value="TonB_C"/>
</dbReference>
<organism evidence="7 8">
    <name type="scientific">Moraxella canis</name>
    <dbReference type="NCBI Taxonomy" id="90239"/>
    <lineage>
        <taxon>Bacteria</taxon>
        <taxon>Pseudomonadati</taxon>
        <taxon>Pseudomonadota</taxon>
        <taxon>Gammaproteobacteria</taxon>
        <taxon>Moraxellales</taxon>
        <taxon>Moraxellaceae</taxon>
        <taxon>Moraxella</taxon>
    </lineage>
</organism>
<keyword evidence="2" id="KW-0812">Transmembrane</keyword>
<name>A0ABZ0WXD7_9GAMM</name>
<dbReference type="PROSITE" id="PS52015">
    <property type="entry name" value="TONB_CTD"/>
    <property type="match status" value="1"/>
</dbReference>
<feature type="region of interest" description="Disordered" evidence="5">
    <location>
        <begin position="67"/>
        <end position="153"/>
    </location>
</feature>
<dbReference type="SUPFAM" id="SSF74653">
    <property type="entry name" value="TolA/TonB C-terminal domain"/>
    <property type="match status" value="1"/>
</dbReference>